<evidence type="ECO:0000256" key="2">
    <source>
        <dbReference type="SAM" id="MobiDB-lite"/>
    </source>
</evidence>
<protein>
    <submittedName>
        <fullName evidence="3">Uncharacterized protein</fullName>
    </submittedName>
</protein>
<accession>A0A6J5NED2</accession>
<organism evidence="3">
    <name type="scientific">uncultured Caudovirales phage</name>
    <dbReference type="NCBI Taxonomy" id="2100421"/>
    <lineage>
        <taxon>Viruses</taxon>
        <taxon>Duplodnaviria</taxon>
        <taxon>Heunggongvirae</taxon>
        <taxon>Uroviricota</taxon>
        <taxon>Caudoviricetes</taxon>
        <taxon>Peduoviridae</taxon>
        <taxon>Maltschvirus</taxon>
        <taxon>Maltschvirus maltsch</taxon>
    </lineage>
</organism>
<proteinExistence type="predicted"/>
<feature type="coiled-coil region" evidence="1">
    <location>
        <begin position="68"/>
        <end position="95"/>
    </location>
</feature>
<reference evidence="3" key="1">
    <citation type="submission" date="2020-04" db="EMBL/GenBank/DDBJ databases">
        <authorList>
            <person name="Chiriac C."/>
            <person name="Salcher M."/>
            <person name="Ghai R."/>
            <person name="Kavagutti S V."/>
        </authorList>
    </citation>
    <scope>NUCLEOTIDE SEQUENCE</scope>
</reference>
<keyword evidence="1" id="KW-0175">Coiled coil</keyword>
<evidence type="ECO:0000256" key="1">
    <source>
        <dbReference type="SAM" id="Coils"/>
    </source>
</evidence>
<name>A0A6J5NED2_9CAUD</name>
<sequence>MATLPQFKQRQIARRSTSDIDRLAKQYKSSVDALTGEYQTAFTGYQAGVTEKMKPFEAQMATYKESLLPTYEAQKTEYQKKLDDYNKLLADIEANPVIEATGVKETKVPRWGLFGLAGYETKRENFTYYVPKEIPKFTETAPAPPETPTAPTIEEFDSSQFAAKKTEAESTFKREVGERKAAKLGAVSRKATRPLLSGAQS</sequence>
<dbReference type="EMBL" id="LR796601">
    <property type="protein sequence ID" value="CAB4153869.1"/>
    <property type="molecule type" value="Genomic_DNA"/>
</dbReference>
<gene>
    <name evidence="3" type="ORF">UFOVP628_30</name>
</gene>
<evidence type="ECO:0000313" key="3">
    <source>
        <dbReference type="EMBL" id="CAB4153869.1"/>
    </source>
</evidence>
<feature type="region of interest" description="Disordered" evidence="2">
    <location>
        <begin position="137"/>
        <end position="157"/>
    </location>
</feature>